<evidence type="ECO:0000256" key="7">
    <source>
        <dbReference type="ARBA" id="ARBA00023242"/>
    </source>
</evidence>
<comment type="similarity">
    <text evidence="3">Belongs to the CSN4 family.</text>
</comment>
<dbReference type="Pfam" id="PF22241">
    <property type="entry name" value="PSMD12-CSN4_N"/>
    <property type="match status" value="1"/>
</dbReference>
<protein>
    <recommendedName>
        <fullName evidence="4">COP9 signalosome complex subunit 4</fullName>
    </recommendedName>
</protein>
<dbReference type="Pfam" id="PF01399">
    <property type="entry name" value="PCI"/>
    <property type="match status" value="1"/>
</dbReference>
<dbReference type="InterPro" id="IPR036388">
    <property type="entry name" value="WH-like_DNA-bd_sf"/>
</dbReference>
<keyword evidence="7" id="KW-0539">Nucleus</keyword>
<accession>A0AAV0US83</accession>
<keyword evidence="5" id="KW-0963">Cytoplasm</keyword>
<dbReference type="Proteomes" id="UP001162031">
    <property type="component" value="Unassembled WGS sequence"/>
</dbReference>
<gene>
    <name evidence="9" type="ORF">HBR001_LOCUS7926</name>
</gene>
<evidence type="ECO:0000256" key="4">
    <source>
        <dbReference type="ARBA" id="ARBA00014881"/>
    </source>
</evidence>
<dbReference type="PROSITE" id="PS50250">
    <property type="entry name" value="PCI"/>
    <property type="match status" value="1"/>
</dbReference>
<dbReference type="InterPro" id="IPR040134">
    <property type="entry name" value="PSMD12/CSN4"/>
</dbReference>
<proteinExistence type="inferred from homology"/>
<keyword evidence="6" id="KW-0736">Signalosome</keyword>
<evidence type="ECO:0000256" key="1">
    <source>
        <dbReference type="ARBA" id="ARBA00004123"/>
    </source>
</evidence>
<evidence type="ECO:0000313" key="9">
    <source>
        <dbReference type="EMBL" id="CAI5739745.1"/>
    </source>
</evidence>
<dbReference type="PANTHER" id="PTHR10855">
    <property type="entry name" value="26S PROTEASOME NON-ATPASE REGULATORY SUBUNIT 12/COP9 SIGNALOSOME COMPLEX SUBUNIT 4"/>
    <property type="match status" value="1"/>
</dbReference>
<comment type="subcellular location">
    <subcellularLocation>
        <location evidence="2">Cytoplasm</location>
    </subcellularLocation>
    <subcellularLocation>
        <location evidence="1">Nucleus</location>
    </subcellularLocation>
</comment>
<comment type="caution">
    <text evidence="9">The sequence shown here is derived from an EMBL/GenBank/DDBJ whole genome shotgun (WGS) entry which is preliminary data.</text>
</comment>
<dbReference type="EMBL" id="CANTFL010001429">
    <property type="protein sequence ID" value="CAI5739745.1"/>
    <property type="molecule type" value="Genomic_DNA"/>
</dbReference>
<dbReference type="GO" id="GO:0005829">
    <property type="term" value="C:cytosol"/>
    <property type="evidence" value="ECO:0007669"/>
    <property type="project" value="TreeGrafter"/>
</dbReference>
<evidence type="ECO:0000313" key="10">
    <source>
        <dbReference type="Proteomes" id="UP001162031"/>
    </source>
</evidence>
<evidence type="ECO:0000256" key="6">
    <source>
        <dbReference type="ARBA" id="ARBA00022790"/>
    </source>
</evidence>
<sequence length="419" mass="47438">MIDAELQRISHIADQKEKTAAYKTVLEEHLHDVTTLKTIVTHLLGEDVPLVISRAVITHLASVVAAIDVDVHSWKLEFICFCLAKIKSRILSFEEPDVMFRESLAAMYMDEEEYIEAAKALAAINLESSTRQYTDVEKIEKYVKIAELYLQEDETVDAENFINRASRFIHNVDDWALRLRFQVSYARILDSKRKFLDAALRYYEFSQSKPDEVDPDDLLELLSKAVTCAILAPAGPQRSRLLGTLYKDERVKNSEHVAILEKMYMEQLIRRPELVQFEQSLLPHQKAVLSNGFTVLENAFLEHNLLAASRVYSSISLEELGKLLEIEPVNAERVAATMIGEDRMKGSIDQQLGFLEFENTEDEVFAAFDTRISSVCFNVNQCAEQIEQQYPDLVRSLIASTSTTASTTSSNGALTSCAH</sequence>
<dbReference type="InterPro" id="IPR036390">
    <property type="entry name" value="WH_DNA-bd_sf"/>
</dbReference>
<dbReference type="InterPro" id="IPR054559">
    <property type="entry name" value="PSMD12-CSN4-like_N"/>
</dbReference>
<evidence type="ECO:0000259" key="8">
    <source>
        <dbReference type="PROSITE" id="PS50250"/>
    </source>
</evidence>
<dbReference type="AlphaFoldDB" id="A0AAV0US83"/>
<dbReference type="Gene3D" id="1.10.10.10">
    <property type="entry name" value="Winged helix-like DNA-binding domain superfamily/Winged helix DNA-binding domain"/>
    <property type="match status" value="1"/>
</dbReference>
<evidence type="ECO:0000256" key="5">
    <source>
        <dbReference type="ARBA" id="ARBA00022490"/>
    </source>
</evidence>
<dbReference type="SMART" id="SM00088">
    <property type="entry name" value="PINT"/>
    <property type="match status" value="1"/>
</dbReference>
<reference evidence="9" key="1">
    <citation type="submission" date="2022-12" db="EMBL/GenBank/DDBJ databases">
        <authorList>
            <person name="Webb A."/>
        </authorList>
    </citation>
    <scope>NUCLEOTIDE SEQUENCE</scope>
    <source>
        <strain evidence="9">Hp1</strain>
    </source>
</reference>
<name>A0AAV0US83_HYABA</name>
<dbReference type="PANTHER" id="PTHR10855:SF2">
    <property type="entry name" value="COP9 SIGNALOSOME COMPLEX SUBUNIT 4"/>
    <property type="match status" value="1"/>
</dbReference>
<dbReference type="GO" id="GO:0008180">
    <property type="term" value="C:COP9 signalosome"/>
    <property type="evidence" value="ECO:0007669"/>
    <property type="project" value="UniProtKB-KW"/>
</dbReference>
<feature type="domain" description="PCI" evidence="8">
    <location>
        <begin position="194"/>
        <end position="362"/>
    </location>
</feature>
<dbReference type="InterPro" id="IPR000717">
    <property type="entry name" value="PCI_dom"/>
</dbReference>
<evidence type="ECO:0000256" key="2">
    <source>
        <dbReference type="ARBA" id="ARBA00004496"/>
    </source>
</evidence>
<organism evidence="9 10">
    <name type="scientific">Hyaloperonospora brassicae</name>
    <name type="common">Brassica downy mildew</name>
    <name type="synonym">Peronospora brassicae</name>
    <dbReference type="NCBI Taxonomy" id="162125"/>
    <lineage>
        <taxon>Eukaryota</taxon>
        <taxon>Sar</taxon>
        <taxon>Stramenopiles</taxon>
        <taxon>Oomycota</taxon>
        <taxon>Peronosporomycetes</taxon>
        <taxon>Peronosporales</taxon>
        <taxon>Peronosporaceae</taxon>
        <taxon>Hyaloperonospora</taxon>
    </lineage>
</organism>
<keyword evidence="10" id="KW-1185">Reference proteome</keyword>
<dbReference type="SUPFAM" id="SSF46785">
    <property type="entry name" value="Winged helix' DNA-binding domain"/>
    <property type="match status" value="1"/>
</dbReference>
<evidence type="ECO:0000256" key="3">
    <source>
        <dbReference type="ARBA" id="ARBA00010417"/>
    </source>
</evidence>